<feature type="compositionally biased region" description="Basic and acidic residues" evidence="1">
    <location>
        <begin position="40"/>
        <end position="63"/>
    </location>
</feature>
<name>A0A513ZZW4_9CAUD</name>
<feature type="region of interest" description="Disordered" evidence="1">
    <location>
        <begin position="1"/>
        <end position="112"/>
    </location>
</feature>
<feature type="compositionally biased region" description="Basic residues" evidence="1">
    <location>
        <begin position="97"/>
        <end position="112"/>
    </location>
</feature>
<sequence>MPSNENYVRDYEQERKTAIKRGETGVGSKSKDAKRHRARRIVEKRLGRKLRPDEHVDHKKPLKEGGSNHSSNLAVRPASSNTSAGGKMGSKAGKAAGARKGHKSRLPVKKPS</sequence>
<dbReference type="InterPro" id="IPR003615">
    <property type="entry name" value="HNH_nuc"/>
</dbReference>
<dbReference type="Proteomes" id="UP000319466">
    <property type="component" value="Segment"/>
</dbReference>
<evidence type="ECO:0000313" key="3">
    <source>
        <dbReference type="Proteomes" id="UP000319466"/>
    </source>
</evidence>
<dbReference type="EMBL" id="MK838112">
    <property type="protein sequence ID" value="QDH46567.1"/>
    <property type="molecule type" value="Genomic_DNA"/>
</dbReference>
<feature type="compositionally biased region" description="Low complexity" evidence="1">
    <location>
        <begin position="83"/>
        <end position="96"/>
    </location>
</feature>
<organism evidence="2 3">
    <name type="scientific">Aeromonas phage LAh_6</name>
    <dbReference type="NCBI Taxonomy" id="2591030"/>
    <lineage>
        <taxon>Viruses</taxon>
        <taxon>Duplodnaviria</taxon>
        <taxon>Heunggongvirae</taxon>
        <taxon>Uroviricota</taxon>
        <taxon>Caudoviricetes</taxon>
        <taxon>Grimontviridae</taxon>
        <taxon>Lahexavirus</taxon>
        <taxon>Lahexavirus LAh6</taxon>
    </lineage>
</organism>
<protein>
    <submittedName>
        <fullName evidence="2">Uncharacterized protein</fullName>
    </submittedName>
</protein>
<reference evidence="2 3" key="1">
    <citation type="submission" date="2019-04" db="EMBL/GenBank/DDBJ databases">
        <title>Novel bacteriophages capable of disrupting biofilms from clinical strains of Aeromonas hydrophila with intrinsic antibiotic resistance.</title>
        <authorList>
            <person name="Kabwe M."/>
            <person name="Brown T.L."/>
            <person name="Speirs L."/>
            <person name="Ku H."/>
            <person name="Leach M."/>
            <person name="Chan H.T."/>
            <person name="Petrovski S."/>
            <person name="Lock P."/>
            <person name="Tucci J."/>
        </authorList>
    </citation>
    <scope>NUCLEOTIDE SEQUENCE [LARGE SCALE GENOMIC DNA]</scope>
</reference>
<feature type="compositionally biased region" description="Polar residues" evidence="1">
    <location>
        <begin position="67"/>
        <end position="82"/>
    </location>
</feature>
<keyword evidence="3" id="KW-1185">Reference proteome</keyword>
<dbReference type="CDD" id="cd00085">
    <property type="entry name" value="HNHc"/>
    <property type="match status" value="1"/>
</dbReference>
<feature type="compositionally biased region" description="Basic and acidic residues" evidence="1">
    <location>
        <begin position="7"/>
        <end position="23"/>
    </location>
</feature>
<evidence type="ECO:0000313" key="2">
    <source>
        <dbReference type="EMBL" id="QDH46567.1"/>
    </source>
</evidence>
<proteinExistence type="predicted"/>
<gene>
    <name evidence="2" type="ORF">LAh6_76</name>
</gene>
<accession>A0A513ZZW4</accession>
<evidence type="ECO:0000256" key="1">
    <source>
        <dbReference type="SAM" id="MobiDB-lite"/>
    </source>
</evidence>